<evidence type="ECO:0000256" key="1">
    <source>
        <dbReference type="SAM" id="MobiDB-lite"/>
    </source>
</evidence>
<comment type="caution">
    <text evidence="2">The sequence shown here is derived from an EMBL/GenBank/DDBJ whole genome shotgun (WGS) entry which is preliminary data.</text>
</comment>
<evidence type="ECO:0000313" key="2">
    <source>
        <dbReference type="EMBL" id="MCI60478.1"/>
    </source>
</evidence>
<dbReference type="Proteomes" id="UP000265520">
    <property type="component" value="Unassembled WGS sequence"/>
</dbReference>
<accession>A0A392THI4</accession>
<proteinExistence type="predicted"/>
<reference evidence="2 3" key="1">
    <citation type="journal article" date="2018" name="Front. Plant Sci.">
        <title>Red Clover (Trifolium pratense) and Zigzag Clover (T. medium) - A Picture of Genomic Similarities and Differences.</title>
        <authorList>
            <person name="Dluhosova J."/>
            <person name="Istvanek J."/>
            <person name="Nedelnik J."/>
            <person name="Repkova J."/>
        </authorList>
    </citation>
    <scope>NUCLEOTIDE SEQUENCE [LARGE SCALE GENOMIC DNA]</scope>
    <source>
        <strain evidence="3">cv. 10/8</strain>
        <tissue evidence="2">Leaf</tissue>
    </source>
</reference>
<evidence type="ECO:0000313" key="3">
    <source>
        <dbReference type="Proteomes" id="UP000265520"/>
    </source>
</evidence>
<dbReference type="EMBL" id="LXQA010582287">
    <property type="protein sequence ID" value="MCI60478.1"/>
    <property type="molecule type" value="Genomic_DNA"/>
</dbReference>
<keyword evidence="3" id="KW-1185">Reference proteome</keyword>
<feature type="region of interest" description="Disordered" evidence="1">
    <location>
        <begin position="1"/>
        <end position="45"/>
    </location>
</feature>
<sequence length="45" mass="5063">MATWEDLNGLSDDDTEEEANLALMASVDSDLEPESDFEETEEQIK</sequence>
<feature type="compositionally biased region" description="Acidic residues" evidence="1">
    <location>
        <begin position="29"/>
        <end position="45"/>
    </location>
</feature>
<organism evidence="2 3">
    <name type="scientific">Trifolium medium</name>
    <dbReference type="NCBI Taxonomy" id="97028"/>
    <lineage>
        <taxon>Eukaryota</taxon>
        <taxon>Viridiplantae</taxon>
        <taxon>Streptophyta</taxon>
        <taxon>Embryophyta</taxon>
        <taxon>Tracheophyta</taxon>
        <taxon>Spermatophyta</taxon>
        <taxon>Magnoliopsida</taxon>
        <taxon>eudicotyledons</taxon>
        <taxon>Gunneridae</taxon>
        <taxon>Pentapetalae</taxon>
        <taxon>rosids</taxon>
        <taxon>fabids</taxon>
        <taxon>Fabales</taxon>
        <taxon>Fabaceae</taxon>
        <taxon>Papilionoideae</taxon>
        <taxon>50 kb inversion clade</taxon>
        <taxon>NPAAA clade</taxon>
        <taxon>Hologalegina</taxon>
        <taxon>IRL clade</taxon>
        <taxon>Trifolieae</taxon>
        <taxon>Trifolium</taxon>
    </lineage>
</organism>
<name>A0A392THI4_9FABA</name>
<protein>
    <submittedName>
        <fullName evidence="2">Uncharacterized protein</fullName>
    </submittedName>
</protein>
<dbReference type="AlphaFoldDB" id="A0A392THI4"/>